<evidence type="ECO:0000259" key="5">
    <source>
        <dbReference type="Pfam" id="PF01077"/>
    </source>
</evidence>
<accession>A0ABS6IIH0</accession>
<keyword evidence="2" id="KW-0004">4Fe-4S</keyword>
<dbReference type="Pfam" id="PF03460">
    <property type="entry name" value="NIR_SIR_ferr"/>
    <property type="match status" value="2"/>
</dbReference>
<evidence type="ECO:0000256" key="3">
    <source>
        <dbReference type="ARBA" id="ARBA00022617"/>
    </source>
</evidence>
<evidence type="ECO:0000256" key="1">
    <source>
        <dbReference type="ARBA" id="ARBA00010429"/>
    </source>
</evidence>
<evidence type="ECO:0000313" key="7">
    <source>
        <dbReference type="EMBL" id="MBU8873078.1"/>
    </source>
</evidence>
<dbReference type="InterPro" id="IPR006066">
    <property type="entry name" value="NO2/SO3_Rdtase_FeS/sirohaem_BS"/>
</dbReference>
<dbReference type="EMBL" id="JAHOPB010000001">
    <property type="protein sequence ID" value="MBU8873078.1"/>
    <property type="molecule type" value="Genomic_DNA"/>
</dbReference>
<feature type="domain" description="Nitrite/Sulfite reductase ferredoxin-like" evidence="6">
    <location>
        <begin position="365"/>
        <end position="431"/>
    </location>
</feature>
<dbReference type="InterPro" id="IPR006067">
    <property type="entry name" value="NO2/SO3_Rdtase_4Fe4S_dom"/>
</dbReference>
<name>A0ABS6IIH0_9HYPH</name>
<dbReference type="Pfam" id="PF01077">
    <property type="entry name" value="NIR_SIR"/>
    <property type="match status" value="2"/>
</dbReference>
<organism evidence="7 8">
    <name type="scientific">Reyranella humidisoli</name>
    <dbReference type="NCBI Taxonomy" id="2849149"/>
    <lineage>
        <taxon>Bacteria</taxon>
        <taxon>Pseudomonadati</taxon>
        <taxon>Pseudomonadota</taxon>
        <taxon>Alphaproteobacteria</taxon>
        <taxon>Hyphomicrobiales</taxon>
        <taxon>Reyranellaceae</taxon>
        <taxon>Reyranella</taxon>
    </lineage>
</organism>
<proteinExistence type="inferred from homology"/>
<evidence type="ECO:0000313" key="8">
    <source>
        <dbReference type="Proteomes" id="UP000727907"/>
    </source>
</evidence>
<dbReference type="RefSeq" id="WP_216957346.1">
    <property type="nucleotide sequence ID" value="NZ_JAHOPB010000001.1"/>
</dbReference>
<dbReference type="PROSITE" id="PS00365">
    <property type="entry name" value="NIR_SIR"/>
    <property type="match status" value="1"/>
</dbReference>
<keyword evidence="4" id="KW-0560">Oxidoreductase</keyword>
<dbReference type="Proteomes" id="UP000727907">
    <property type="component" value="Unassembled WGS sequence"/>
</dbReference>
<comment type="similarity">
    <text evidence="1">Belongs to the nitrite and sulfite reductase 4Fe-4S domain family.</text>
</comment>
<protein>
    <submittedName>
        <fullName evidence="7">NirA family protein</fullName>
    </submittedName>
</protein>
<gene>
    <name evidence="7" type="ORF">KQ910_04855</name>
</gene>
<feature type="domain" description="Nitrite/Sulfite reductase ferredoxin-like" evidence="6">
    <location>
        <begin position="114"/>
        <end position="168"/>
    </location>
</feature>
<keyword evidence="3" id="KW-0349">Heme</keyword>
<evidence type="ECO:0000259" key="6">
    <source>
        <dbReference type="Pfam" id="PF03460"/>
    </source>
</evidence>
<dbReference type="PANTHER" id="PTHR32439">
    <property type="entry name" value="FERREDOXIN--NITRITE REDUCTASE, CHLOROPLASTIC"/>
    <property type="match status" value="1"/>
</dbReference>
<comment type="caution">
    <text evidence="7">The sequence shown here is derived from an EMBL/GenBank/DDBJ whole genome shotgun (WGS) entry which is preliminary data.</text>
</comment>
<dbReference type="InterPro" id="IPR012798">
    <property type="entry name" value="Cbl_synth_CobG-like"/>
</dbReference>
<dbReference type="InterPro" id="IPR051329">
    <property type="entry name" value="NIR_SIR_4Fe-4S"/>
</dbReference>
<keyword evidence="2" id="KW-0411">Iron-sulfur</keyword>
<evidence type="ECO:0000256" key="2">
    <source>
        <dbReference type="ARBA" id="ARBA00022485"/>
    </source>
</evidence>
<dbReference type="NCBIfam" id="NF007126">
    <property type="entry name" value="PRK09567.1"/>
    <property type="match status" value="1"/>
</dbReference>
<sequence length="595" mass="64237">MKEELDDAQKQWLQGFVSGIEARKAADKLASRTAGSSSEGQPIGPDALQHAAQDRIVASGGKLVAEETAKRARNPLDRWDEVVGRAEAGQFPKGIDVFLTKYHGLFFVAPAENSFMCRLRMPNGILNAWQMRGLAEAADAFGGGYADVTTRANLQIREIPARHAVDLLLAVQDLGLTARGSGADNIRNITGSATAGIDPQELYDTRPLCRAMHHYILNHREMYGLPRKFNIAFDGGGRVPVLEDTNDIGFVATEVTGGAGFEPGIYFRLQLGGITGHLDFAFETGILLKPEECVAVAGAVVRAFAIHGDRTNRQKARLKYVIDRMGREAFVAEVEKEHGGKLRRAAGAQVAPRMLADKQGHIGVHRQKQAGRNYLGLVLPVGRMTSEQMRGIAGIADRFGSGTIRLTVWQNLLISDVADRDVGVCIAAIAALGLRVEASALRRGLVACTGNAGCKFAAANTKGHALKLVDYLEMRLAIDTPINIHLTGCHHSCAQHYVGDIGLIAARVERGEDSVEGYHVFIGGGAASTAEQAMAREYATSIAFDDLPPLLERLLATYLAHRQSATESLFEFCRRHEIAALRDLAERAPVPALAA</sequence>
<dbReference type="PANTHER" id="PTHR32439:SF0">
    <property type="entry name" value="FERREDOXIN--NITRITE REDUCTASE, CHLOROPLASTIC"/>
    <property type="match status" value="1"/>
</dbReference>
<dbReference type="NCBIfam" id="TIGR02435">
    <property type="entry name" value="CobG"/>
    <property type="match status" value="1"/>
</dbReference>
<feature type="domain" description="Nitrite/sulphite reductase 4Fe-4S" evidence="5">
    <location>
        <begin position="442"/>
        <end position="562"/>
    </location>
</feature>
<dbReference type="InterPro" id="IPR005117">
    <property type="entry name" value="NiRdtase/SiRdtase_haem-b_fer"/>
</dbReference>
<keyword evidence="8" id="KW-1185">Reference proteome</keyword>
<feature type="domain" description="Nitrite/sulphite reductase 4Fe-4S" evidence="5">
    <location>
        <begin position="183"/>
        <end position="339"/>
    </location>
</feature>
<reference evidence="7 8" key="1">
    <citation type="submission" date="2021-06" db="EMBL/GenBank/DDBJ databases">
        <authorList>
            <person name="Lee D.H."/>
        </authorList>
    </citation>
    <scope>NUCLEOTIDE SEQUENCE [LARGE SCALE GENOMIC DNA]</scope>
    <source>
        <strain evidence="7 8">MMS21-HV4-11</strain>
    </source>
</reference>
<evidence type="ECO:0000256" key="4">
    <source>
        <dbReference type="ARBA" id="ARBA00023002"/>
    </source>
</evidence>
<keyword evidence="3" id="KW-0408">Iron</keyword>
<keyword evidence="3" id="KW-0479">Metal-binding</keyword>